<dbReference type="EMBL" id="CP036275">
    <property type="protein sequence ID" value="QDU37248.1"/>
    <property type="molecule type" value="Genomic_DNA"/>
</dbReference>
<dbReference type="CDD" id="cd03801">
    <property type="entry name" value="GT4_PimA-like"/>
    <property type="match status" value="1"/>
</dbReference>
<dbReference type="Proteomes" id="UP000320496">
    <property type="component" value="Chromosome"/>
</dbReference>
<evidence type="ECO:0000313" key="6">
    <source>
        <dbReference type="EMBL" id="QDU37248.1"/>
    </source>
</evidence>
<comment type="similarity">
    <text evidence="1">Belongs to the glycosyltransferase group 1 family. Glycosyltransferase 4 subfamily.</text>
</comment>
<keyword evidence="7" id="KW-1185">Reference proteome</keyword>
<dbReference type="Pfam" id="PF13439">
    <property type="entry name" value="Glyco_transf_4"/>
    <property type="match status" value="1"/>
</dbReference>
<evidence type="ECO:0000259" key="5">
    <source>
        <dbReference type="Pfam" id="PF13439"/>
    </source>
</evidence>
<dbReference type="PANTHER" id="PTHR12526:SF640">
    <property type="entry name" value="COLANIC ACID BIOSYNTHESIS GLYCOSYLTRANSFERASE WCAL-RELATED"/>
    <property type="match status" value="1"/>
</dbReference>
<dbReference type="RefSeq" id="WP_145368033.1">
    <property type="nucleotide sequence ID" value="NZ_CP036275.1"/>
</dbReference>
<sequence length="382" mass="42536">MSDPTTNVLLLADRFEVRGSSRQTLFLAEHLPDLGVSPRIVCPDARRIEPQLRRRLDIVEMSQLQSRFLARIARILLARDLAADPPDLIHIQQRTMMRLGRWLAAQLRRPYVLTVHDYLRSGESFRFDRIWGRQIIAVSDSVRAELLQRTGLPPELVTVIPSGVAVEPAENIAPVLDEDHTAVVGTAGPLEATKGFRFFLQAVPKVLKVHSQVEFLIAGAGPEEPSLRRQARELGVAQRVTFVPNLYDFDRSLNAMDLFVLPSLKQGLGTVMLQAMARGKPVIATRAGGVYSVVSEGETGLLVPPSDSDALARRINELLSDPLLARRIATAARNMVQERFPVTAMVEKTADVYQSILSADESHQKRAAERKKKKKKPVKSRD</sequence>
<evidence type="ECO:0000313" key="7">
    <source>
        <dbReference type="Proteomes" id="UP000320496"/>
    </source>
</evidence>
<protein>
    <submittedName>
        <fullName evidence="6">Alpha-D-kanosaminyltransferase</fullName>
        <ecNumber evidence="6">2.4.1.301</ecNumber>
    </submittedName>
</protein>
<dbReference type="InterPro" id="IPR028098">
    <property type="entry name" value="Glyco_trans_4-like_N"/>
</dbReference>
<keyword evidence="2 6" id="KW-0328">Glycosyltransferase</keyword>
<dbReference type="KEGG" id="mri:Mal4_15580"/>
<evidence type="ECO:0000256" key="2">
    <source>
        <dbReference type="ARBA" id="ARBA00022676"/>
    </source>
</evidence>
<evidence type="ECO:0000256" key="1">
    <source>
        <dbReference type="ARBA" id="ARBA00009481"/>
    </source>
</evidence>
<feature type="region of interest" description="Disordered" evidence="4">
    <location>
        <begin position="361"/>
        <end position="382"/>
    </location>
</feature>
<gene>
    <name evidence="6" type="primary">kanE_2</name>
    <name evidence="6" type="ORF">Mal4_15580</name>
</gene>
<dbReference type="GO" id="GO:0016757">
    <property type="term" value="F:glycosyltransferase activity"/>
    <property type="evidence" value="ECO:0007669"/>
    <property type="project" value="UniProtKB-KW"/>
</dbReference>
<proteinExistence type="inferred from homology"/>
<feature type="compositionally biased region" description="Basic residues" evidence="4">
    <location>
        <begin position="368"/>
        <end position="382"/>
    </location>
</feature>
<dbReference type="Gene3D" id="3.40.50.2000">
    <property type="entry name" value="Glycogen Phosphorylase B"/>
    <property type="match status" value="2"/>
</dbReference>
<evidence type="ECO:0000256" key="4">
    <source>
        <dbReference type="SAM" id="MobiDB-lite"/>
    </source>
</evidence>
<keyword evidence="3 6" id="KW-0808">Transferase</keyword>
<dbReference type="EC" id="2.4.1.301" evidence="6"/>
<dbReference type="PANTHER" id="PTHR12526">
    <property type="entry name" value="GLYCOSYLTRANSFERASE"/>
    <property type="match status" value="1"/>
</dbReference>
<organism evidence="6 7">
    <name type="scientific">Maioricimonas rarisocia</name>
    <dbReference type="NCBI Taxonomy" id="2528026"/>
    <lineage>
        <taxon>Bacteria</taxon>
        <taxon>Pseudomonadati</taxon>
        <taxon>Planctomycetota</taxon>
        <taxon>Planctomycetia</taxon>
        <taxon>Planctomycetales</taxon>
        <taxon>Planctomycetaceae</taxon>
        <taxon>Maioricimonas</taxon>
    </lineage>
</organism>
<name>A0A517Z434_9PLAN</name>
<dbReference type="Pfam" id="PF13692">
    <property type="entry name" value="Glyco_trans_1_4"/>
    <property type="match status" value="1"/>
</dbReference>
<reference evidence="6 7" key="1">
    <citation type="submission" date="2019-02" db="EMBL/GenBank/DDBJ databases">
        <title>Deep-cultivation of Planctomycetes and their phenomic and genomic characterization uncovers novel biology.</title>
        <authorList>
            <person name="Wiegand S."/>
            <person name="Jogler M."/>
            <person name="Boedeker C."/>
            <person name="Pinto D."/>
            <person name="Vollmers J."/>
            <person name="Rivas-Marin E."/>
            <person name="Kohn T."/>
            <person name="Peeters S.H."/>
            <person name="Heuer A."/>
            <person name="Rast P."/>
            <person name="Oberbeckmann S."/>
            <person name="Bunk B."/>
            <person name="Jeske O."/>
            <person name="Meyerdierks A."/>
            <person name="Storesund J.E."/>
            <person name="Kallscheuer N."/>
            <person name="Luecker S."/>
            <person name="Lage O.M."/>
            <person name="Pohl T."/>
            <person name="Merkel B.J."/>
            <person name="Hornburger P."/>
            <person name="Mueller R.-W."/>
            <person name="Bruemmer F."/>
            <person name="Labrenz M."/>
            <person name="Spormann A.M."/>
            <person name="Op den Camp H."/>
            <person name="Overmann J."/>
            <person name="Amann R."/>
            <person name="Jetten M.S.M."/>
            <person name="Mascher T."/>
            <person name="Medema M.H."/>
            <person name="Devos D.P."/>
            <person name="Kaster A.-K."/>
            <person name="Ovreas L."/>
            <person name="Rohde M."/>
            <person name="Galperin M.Y."/>
            <person name="Jogler C."/>
        </authorList>
    </citation>
    <scope>NUCLEOTIDE SEQUENCE [LARGE SCALE GENOMIC DNA]</scope>
    <source>
        <strain evidence="6 7">Mal4</strain>
    </source>
</reference>
<dbReference type="AlphaFoldDB" id="A0A517Z434"/>
<dbReference type="SUPFAM" id="SSF53756">
    <property type="entry name" value="UDP-Glycosyltransferase/glycogen phosphorylase"/>
    <property type="match status" value="1"/>
</dbReference>
<feature type="domain" description="Glycosyltransferase subfamily 4-like N-terminal" evidence="5">
    <location>
        <begin position="18"/>
        <end position="166"/>
    </location>
</feature>
<evidence type="ECO:0000256" key="3">
    <source>
        <dbReference type="ARBA" id="ARBA00022679"/>
    </source>
</evidence>
<accession>A0A517Z434</accession>
<dbReference type="OrthoDB" id="9775208at2"/>